<protein>
    <recommendedName>
        <fullName evidence="1">diguanylate cyclase</fullName>
        <ecNumber evidence="1">2.7.7.65</ecNumber>
    </recommendedName>
</protein>
<dbReference type="InterPro" id="IPR050469">
    <property type="entry name" value="Diguanylate_Cyclase"/>
</dbReference>
<evidence type="ECO:0000313" key="5">
    <source>
        <dbReference type="Proteomes" id="UP001352263"/>
    </source>
</evidence>
<organism evidence="4 5">
    <name type="scientific">Noviherbaspirillum album</name>
    <dbReference type="NCBI Taxonomy" id="3080276"/>
    <lineage>
        <taxon>Bacteria</taxon>
        <taxon>Pseudomonadati</taxon>
        <taxon>Pseudomonadota</taxon>
        <taxon>Betaproteobacteria</taxon>
        <taxon>Burkholderiales</taxon>
        <taxon>Oxalobacteraceae</taxon>
        <taxon>Noviherbaspirillum</taxon>
    </lineage>
</organism>
<dbReference type="SUPFAM" id="SSF55073">
    <property type="entry name" value="Nucleotide cyclase"/>
    <property type="match status" value="1"/>
</dbReference>
<dbReference type="InterPro" id="IPR043128">
    <property type="entry name" value="Rev_trsase/Diguanyl_cyclase"/>
</dbReference>
<dbReference type="Proteomes" id="UP001352263">
    <property type="component" value="Unassembled WGS sequence"/>
</dbReference>
<keyword evidence="5" id="KW-1185">Reference proteome</keyword>
<dbReference type="GO" id="GO:0052621">
    <property type="term" value="F:diguanylate cyclase activity"/>
    <property type="evidence" value="ECO:0007669"/>
    <property type="project" value="UniProtKB-EC"/>
</dbReference>
<proteinExistence type="predicted"/>
<dbReference type="RefSeq" id="WP_326505565.1">
    <property type="nucleotide sequence ID" value="NZ_JAWIIV010000004.1"/>
</dbReference>
<evidence type="ECO:0000259" key="3">
    <source>
        <dbReference type="PROSITE" id="PS50887"/>
    </source>
</evidence>
<accession>A0ABU6J5P4</accession>
<dbReference type="Pfam" id="PF00990">
    <property type="entry name" value="GGDEF"/>
    <property type="match status" value="1"/>
</dbReference>
<dbReference type="SMART" id="SM00267">
    <property type="entry name" value="GGDEF"/>
    <property type="match status" value="1"/>
</dbReference>
<dbReference type="NCBIfam" id="TIGR00254">
    <property type="entry name" value="GGDEF"/>
    <property type="match status" value="1"/>
</dbReference>
<dbReference type="EMBL" id="JAWIIV010000004">
    <property type="protein sequence ID" value="MEC4718845.1"/>
    <property type="molecule type" value="Genomic_DNA"/>
</dbReference>
<dbReference type="EC" id="2.7.7.65" evidence="1"/>
<dbReference type="PROSITE" id="PS50887">
    <property type="entry name" value="GGDEF"/>
    <property type="match status" value="1"/>
</dbReference>
<dbReference type="PANTHER" id="PTHR45138">
    <property type="entry name" value="REGULATORY COMPONENTS OF SENSORY TRANSDUCTION SYSTEM"/>
    <property type="match status" value="1"/>
</dbReference>
<comment type="catalytic activity">
    <reaction evidence="2">
        <text>2 GTP = 3',3'-c-di-GMP + 2 diphosphate</text>
        <dbReference type="Rhea" id="RHEA:24898"/>
        <dbReference type="ChEBI" id="CHEBI:33019"/>
        <dbReference type="ChEBI" id="CHEBI:37565"/>
        <dbReference type="ChEBI" id="CHEBI:58805"/>
        <dbReference type="EC" id="2.7.7.65"/>
    </reaction>
</comment>
<comment type="caution">
    <text evidence="4">The sequence shown here is derived from an EMBL/GenBank/DDBJ whole genome shotgun (WGS) entry which is preliminary data.</text>
</comment>
<dbReference type="InterPro" id="IPR029787">
    <property type="entry name" value="Nucleotide_cyclase"/>
</dbReference>
<gene>
    <name evidence="4" type="primary">siaD</name>
    <name evidence="4" type="ORF">RY831_06785</name>
</gene>
<evidence type="ECO:0000256" key="1">
    <source>
        <dbReference type="ARBA" id="ARBA00012528"/>
    </source>
</evidence>
<dbReference type="CDD" id="cd01949">
    <property type="entry name" value="GGDEF"/>
    <property type="match status" value="1"/>
</dbReference>
<dbReference type="InterPro" id="IPR000160">
    <property type="entry name" value="GGDEF_dom"/>
</dbReference>
<reference evidence="4 5" key="1">
    <citation type="submission" date="2023-10" db="EMBL/GenBank/DDBJ databases">
        <title>Noviherbaspirillum sp. CPCC 100848 genome assembly.</title>
        <authorList>
            <person name="Li X.Y."/>
            <person name="Fang X.M."/>
        </authorList>
    </citation>
    <scope>NUCLEOTIDE SEQUENCE [LARGE SCALE GENOMIC DNA]</scope>
    <source>
        <strain evidence="4 5">CPCC 100848</strain>
    </source>
</reference>
<evidence type="ECO:0000313" key="4">
    <source>
        <dbReference type="EMBL" id="MEC4718845.1"/>
    </source>
</evidence>
<keyword evidence="4" id="KW-0808">Transferase</keyword>
<keyword evidence="4" id="KW-0548">Nucleotidyltransferase</keyword>
<dbReference type="PANTHER" id="PTHR45138:SF9">
    <property type="entry name" value="DIGUANYLATE CYCLASE DGCM-RELATED"/>
    <property type="match status" value="1"/>
</dbReference>
<evidence type="ECO:0000256" key="2">
    <source>
        <dbReference type="ARBA" id="ARBA00034247"/>
    </source>
</evidence>
<feature type="domain" description="GGDEF" evidence="3">
    <location>
        <begin position="133"/>
        <end position="264"/>
    </location>
</feature>
<dbReference type="NCBIfam" id="NF038266">
    <property type="entry name" value="diguan_SiaD"/>
    <property type="match status" value="1"/>
</dbReference>
<name>A0ABU6J5P4_9BURK</name>
<sequence>MRADKQIEQIEQTVESLLSDPSHRDNPLRPALDELYGEFRGLLHQIDRVTRISDRYQHVSQAEKLSLTERYQKQLRQLEKIARISDRYQSMMRDLNEALKEASTRDALTGIGNRRMLMERMKTESARAERLHRPLTVALLDVDRFKSVNDAHGHEAGDKALVEIAHAIVASVRDYDLCGRWGGEEFMVIMPEIGADEAAIVVERVRQAVMALDITAGDTRLALSASFGIAERRGGESVSETINRADTALFDAKRDGRNRYKIAP</sequence>
<dbReference type="Gene3D" id="3.30.70.270">
    <property type="match status" value="1"/>
</dbReference>